<dbReference type="EMBL" id="KJ535722">
    <property type="protein sequence ID" value="AIA64410.1"/>
    <property type="molecule type" value="Genomic_DNA"/>
</dbReference>
<evidence type="ECO:0000313" key="2">
    <source>
        <dbReference type="Proteomes" id="UP000026981"/>
    </source>
</evidence>
<accession>A0A060AC14</accession>
<organism evidence="1 2">
    <name type="scientific">Listeria phage LMSP-25</name>
    <dbReference type="NCBI Taxonomy" id="1486421"/>
    <lineage>
        <taxon>Viruses</taxon>
        <taxon>Duplodnaviria</taxon>
        <taxon>Heunggongvirae</taxon>
        <taxon>Uroviricota</taxon>
        <taxon>Caudoviricetes</taxon>
        <taxon>Herelleviridae</taxon>
        <taxon>Jasinskavirinae</taxon>
        <taxon>Pecentumvirus</taxon>
        <taxon>Pecentumvirus LMSP25</taxon>
    </lineage>
</organism>
<dbReference type="GeneID" id="19685071"/>
<proteinExistence type="predicted"/>
<dbReference type="KEGG" id="vg:19685071"/>
<evidence type="ECO:0000313" key="1">
    <source>
        <dbReference type="EMBL" id="AIA64410.1"/>
    </source>
</evidence>
<name>A0A060AC14_9CAUD</name>
<reference evidence="1 2" key="1">
    <citation type="submission" date="2014-03" db="EMBL/GenBank/DDBJ databases">
        <title>Genome sequencing of lytic Listeria phages.</title>
        <authorList>
            <person name="Woolston J."/>
            <person name="Rajanna C."/>
            <person name="Abuladze T."/>
            <person name="Li M."/>
            <person name="Anderson B."/>
            <person name="Sulakvelidze A."/>
        </authorList>
    </citation>
    <scope>NUCLEOTIDE SEQUENCE [LARGE SCALE GENOMIC DNA]</scope>
    <source>
        <strain evidence="1">LMSP-25</strain>
    </source>
</reference>
<keyword evidence="2" id="KW-1185">Reference proteome</keyword>
<protein>
    <submittedName>
        <fullName evidence="1">Uncharacterized protein</fullName>
    </submittedName>
</protein>
<dbReference type="RefSeq" id="YP_009043052.1">
    <property type="nucleotide sequence ID" value="NC_024360.1"/>
</dbReference>
<dbReference type="Proteomes" id="UP000026981">
    <property type="component" value="Segment"/>
</dbReference>
<sequence length="47" mass="5564">MIKEYYVKYSSQEKNNCSIGTYTEVEELAKNILKSWNFLSEVKLTLK</sequence>